<protein>
    <recommendedName>
        <fullName evidence="3">Four helix bundle protein</fullName>
    </recommendedName>
</protein>
<evidence type="ECO:0008006" key="3">
    <source>
        <dbReference type="Google" id="ProtNLM"/>
    </source>
</evidence>
<sequence length="181" mass="21128">MHFKLSFFILRFTFYIMYNNPKYNNNYSPKKPVKSFMDLEIYQKALAASVAVAGISIKTGAKKKDQEIMEAKSLVFHNMLPCALGLPHLIAEAHSYRFGTGTDCFVLLEKVMVNCNKMVVYVEQVRDICQTGKEHDFFEELIKKYLYIRRKTLNLQRVWKKYIEHPDGNFGFGHEKKSPNL</sequence>
<evidence type="ECO:0000313" key="1">
    <source>
        <dbReference type="EMBL" id="PIX03291.1"/>
    </source>
</evidence>
<gene>
    <name evidence="1" type="ORF">COZ78_01140</name>
</gene>
<dbReference type="EMBL" id="PFHV01000031">
    <property type="protein sequence ID" value="PIX03291.1"/>
    <property type="molecule type" value="Genomic_DNA"/>
</dbReference>
<accession>A0A2M7IYN1</accession>
<evidence type="ECO:0000313" key="2">
    <source>
        <dbReference type="Proteomes" id="UP000230505"/>
    </source>
</evidence>
<dbReference type="Proteomes" id="UP000230505">
    <property type="component" value="Unassembled WGS sequence"/>
</dbReference>
<dbReference type="AlphaFoldDB" id="A0A2M7IYN1"/>
<proteinExistence type="predicted"/>
<comment type="caution">
    <text evidence="1">The sequence shown here is derived from an EMBL/GenBank/DDBJ whole genome shotgun (WGS) entry which is preliminary data.</text>
</comment>
<organism evidence="1 2">
    <name type="scientific">bacterium (Candidatus Gribaldobacteria) CG_4_8_14_3_um_filter_42_11</name>
    <dbReference type="NCBI Taxonomy" id="2014267"/>
    <lineage>
        <taxon>Bacteria</taxon>
        <taxon>Candidatus Gribaldobacteria</taxon>
    </lineage>
</organism>
<reference evidence="2" key="1">
    <citation type="submission" date="2017-09" db="EMBL/GenBank/DDBJ databases">
        <title>Depth-based differentiation of microbial function through sediment-hosted aquifers and enrichment of novel symbionts in the deep terrestrial subsurface.</title>
        <authorList>
            <person name="Probst A.J."/>
            <person name="Ladd B."/>
            <person name="Jarett J.K."/>
            <person name="Geller-Mcgrath D.E."/>
            <person name="Sieber C.M.K."/>
            <person name="Emerson J.B."/>
            <person name="Anantharaman K."/>
            <person name="Thomas B.C."/>
            <person name="Malmstrom R."/>
            <person name="Stieglmeier M."/>
            <person name="Klingl A."/>
            <person name="Woyke T."/>
            <person name="Ryan C.M."/>
            <person name="Banfield J.F."/>
        </authorList>
    </citation>
    <scope>NUCLEOTIDE SEQUENCE [LARGE SCALE GENOMIC DNA]</scope>
</reference>
<name>A0A2M7IYN1_9BACT</name>